<evidence type="ECO:0000313" key="9">
    <source>
        <dbReference type="EMBL" id="KAK4452584.1"/>
    </source>
</evidence>
<keyword evidence="5" id="KW-0560">Oxidoreductase</keyword>
<dbReference type="GO" id="GO:0005506">
    <property type="term" value="F:iron ion binding"/>
    <property type="evidence" value="ECO:0007669"/>
    <property type="project" value="InterPro"/>
</dbReference>
<evidence type="ECO:0000256" key="7">
    <source>
        <dbReference type="ARBA" id="ARBA00023033"/>
    </source>
</evidence>
<dbReference type="PANTHER" id="PTHR24305:SF77">
    <property type="entry name" value="CYTOCHROME P450 MONOOXYGENASE"/>
    <property type="match status" value="1"/>
</dbReference>
<dbReference type="InterPro" id="IPR002401">
    <property type="entry name" value="Cyt_P450_E_grp-I"/>
</dbReference>
<dbReference type="InterPro" id="IPR001128">
    <property type="entry name" value="Cyt_P450"/>
</dbReference>
<dbReference type="GO" id="GO:0004497">
    <property type="term" value="F:monooxygenase activity"/>
    <property type="evidence" value="ECO:0007669"/>
    <property type="project" value="UniProtKB-KW"/>
</dbReference>
<evidence type="ECO:0000256" key="8">
    <source>
        <dbReference type="PIRSR" id="PIRSR602401-1"/>
    </source>
</evidence>
<name>A0AAV9GUI0_9PEZI</name>
<evidence type="ECO:0000256" key="4">
    <source>
        <dbReference type="ARBA" id="ARBA00022723"/>
    </source>
</evidence>
<proteinExistence type="inferred from homology"/>
<keyword evidence="7" id="KW-0503">Monooxygenase</keyword>
<dbReference type="InterPro" id="IPR050121">
    <property type="entry name" value="Cytochrome_P450_monoxygenase"/>
</dbReference>
<dbReference type="PANTHER" id="PTHR24305">
    <property type="entry name" value="CYTOCHROME P450"/>
    <property type="match status" value="1"/>
</dbReference>
<sequence>MGYFAIALSILGAYYFLSSVRAWYRLRHFKGPFLASFSYLWLARTTLSGRAYKIHHENSQKYGEPFVRIGPDLLITDNAEMIRRINAARSPYRRDSWYDAFRTNPYSRTIISCRDEEYHSFLKTRTLPGYSGKEIPSLESDLGDQMANFKRYIRSKYLSTDKKTRLVDLAVALHYYVVDVITKIGIGQEWGCLASDSDVDSFIREFNQASPFIMLCCDVPWARKVFANNFMLRLLGPNVTDKTGVGKMMGVTKKIVDHRFQPDVEQQNDMLGSFMRHGLNKVQCDAELPVVVLAGSDTSASVIKATMLYIMTTPRVYSRLQTEIDGAIKGGTVSSPITQAEAKQLPYLQAVIYEGIRIQPPSQIFLTKRAPPEGDTVLGYRIPGGTGIAWNLWSLLQDKNMFGEDAYLFRPERWLQIDADKKQEMERHVELIFGYGRYLCSGKHVAMLHLQKVYFELLRDFDFQLVYPKSAWTERQYNGFIIKDMWVRITERQLEAT</sequence>
<organism evidence="9 10">
    <name type="scientific">Podospora aff. communis PSN243</name>
    <dbReference type="NCBI Taxonomy" id="3040156"/>
    <lineage>
        <taxon>Eukaryota</taxon>
        <taxon>Fungi</taxon>
        <taxon>Dikarya</taxon>
        <taxon>Ascomycota</taxon>
        <taxon>Pezizomycotina</taxon>
        <taxon>Sordariomycetes</taxon>
        <taxon>Sordariomycetidae</taxon>
        <taxon>Sordariales</taxon>
        <taxon>Podosporaceae</taxon>
        <taxon>Podospora</taxon>
    </lineage>
</organism>
<accession>A0AAV9GUI0</accession>
<keyword evidence="10" id="KW-1185">Reference proteome</keyword>
<dbReference type="Pfam" id="PF00067">
    <property type="entry name" value="p450"/>
    <property type="match status" value="1"/>
</dbReference>
<dbReference type="InterPro" id="IPR036396">
    <property type="entry name" value="Cyt_P450_sf"/>
</dbReference>
<comment type="caution">
    <text evidence="9">The sequence shown here is derived from an EMBL/GenBank/DDBJ whole genome shotgun (WGS) entry which is preliminary data.</text>
</comment>
<evidence type="ECO:0000256" key="3">
    <source>
        <dbReference type="ARBA" id="ARBA00022617"/>
    </source>
</evidence>
<protein>
    <submittedName>
        <fullName evidence="9">Cytochrome P450</fullName>
    </submittedName>
</protein>
<evidence type="ECO:0000256" key="5">
    <source>
        <dbReference type="ARBA" id="ARBA00023002"/>
    </source>
</evidence>
<feature type="binding site" description="axial binding residue" evidence="8">
    <location>
        <position position="440"/>
    </location>
    <ligand>
        <name>heme</name>
        <dbReference type="ChEBI" id="CHEBI:30413"/>
    </ligand>
    <ligandPart>
        <name>Fe</name>
        <dbReference type="ChEBI" id="CHEBI:18248"/>
    </ligandPart>
</feature>
<dbReference type="GO" id="GO:0020037">
    <property type="term" value="F:heme binding"/>
    <property type="evidence" value="ECO:0007669"/>
    <property type="project" value="InterPro"/>
</dbReference>
<dbReference type="PRINTS" id="PR00385">
    <property type="entry name" value="P450"/>
</dbReference>
<reference evidence="9" key="1">
    <citation type="journal article" date="2023" name="Mol. Phylogenet. Evol.">
        <title>Genome-scale phylogeny and comparative genomics of the fungal order Sordariales.</title>
        <authorList>
            <person name="Hensen N."/>
            <person name="Bonometti L."/>
            <person name="Westerberg I."/>
            <person name="Brannstrom I.O."/>
            <person name="Guillou S."/>
            <person name="Cros-Aarteil S."/>
            <person name="Calhoun S."/>
            <person name="Haridas S."/>
            <person name="Kuo A."/>
            <person name="Mondo S."/>
            <person name="Pangilinan J."/>
            <person name="Riley R."/>
            <person name="LaButti K."/>
            <person name="Andreopoulos B."/>
            <person name="Lipzen A."/>
            <person name="Chen C."/>
            <person name="Yan M."/>
            <person name="Daum C."/>
            <person name="Ng V."/>
            <person name="Clum A."/>
            <person name="Steindorff A."/>
            <person name="Ohm R.A."/>
            <person name="Martin F."/>
            <person name="Silar P."/>
            <person name="Natvig D.O."/>
            <person name="Lalanne C."/>
            <person name="Gautier V."/>
            <person name="Ament-Velasquez S.L."/>
            <person name="Kruys A."/>
            <person name="Hutchinson M.I."/>
            <person name="Powell A.J."/>
            <person name="Barry K."/>
            <person name="Miller A.N."/>
            <person name="Grigoriev I.V."/>
            <person name="Debuchy R."/>
            <person name="Gladieux P."/>
            <person name="Hiltunen Thoren M."/>
            <person name="Johannesson H."/>
        </authorList>
    </citation>
    <scope>NUCLEOTIDE SEQUENCE</scope>
    <source>
        <strain evidence="9">PSN243</strain>
    </source>
</reference>
<reference evidence="9" key="2">
    <citation type="submission" date="2023-05" db="EMBL/GenBank/DDBJ databases">
        <authorList>
            <consortium name="Lawrence Berkeley National Laboratory"/>
            <person name="Steindorff A."/>
            <person name="Hensen N."/>
            <person name="Bonometti L."/>
            <person name="Westerberg I."/>
            <person name="Brannstrom I.O."/>
            <person name="Guillou S."/>
            <person name="Cros-Aarteil S."/>
            <person name="Calhoun S."/>
            <person name="Haridas S."/>
            <person name="Kuo A."/>
            <person name="Mondo S."/>
            <person name="Pangilinan J."/>
            <person name="Riley R."/>
            <person name="Labutti K."/>
            <person name="Andreopoulos B."/>
            <person name="Lipzen A."/>
            <person name="Chen C."/>
            <person name="Yanf M."/>
            <person name="Daum C."/>
            <person name="Ng V."/>
            <person name="Clum A."/>
            <person name="Ohm R."/>
            <person name="Martin F."/>
            <person name="Silar P."/>
            <person name="Natvig D."/>
            <person name="Lalanne C."/>
            <person name="Gautier V."/>
            <person name="Ament-Velasquez S.L."/>
            <person name="Kruys A."/>
            <person name="Hutchinson M.I."/>
            <person name="Powell A.J."/>
            <person name="Barry K."/>
            <person name="Miller A.N."/>
            <person name="Grigoriev I.V."/>
            <person name="Debuchy R."/>
            <person name="Gladieux P."/>
            <person name="Thoren M.H."/>
            <person name="Johannesson H."/>
        </authorList>
    </citation>
    <scope>NUCLEOTIDE SEQUENCE</scope>
    <source>
        <strain evidence="9">PSN243</strain>
    </source>
</reference>
<keyword evidence="4 8" id="KW-0479">Metal-binding</keyword>
<keyword evidence="3 8" id="KW-0349">Heme</keyword>
<keyword evidence="6 8" id="KW-0408">Iron</keyword>
<dbReference type="CDD" id="cd11060">
    <property type="entry name" value="CYP57A1-like"/>
    <property type="match status" value="1"/>
</dbReference>
<dbReference type="PRINTS" id="PR00463">
    <property type="entry name" value="EP450I"/>
</dbReference>
<dbReference type="EMBL" id="MU865923">
    <property type="protein sequence ID" value="KAK4452584.1"/>
    <property type="molecule type" value="Genomic_DNA"/>
</dbReference>
<dbReference type="SUPFAM" id="SSF48264">
    <property type="entry name" value="Cytochrome P450"/>
    <property type="match status" value="1"/>
</dbReference>
<evidence type="ECO:0000256" key="2">
    <source>
        <dbReference type="ARBA" id="ARBA00010617"/>
    </source>
</evidence>
<evidence type="ECO:0000256" key="6">
    <source>
        <dbReference type="ARBA" id="ARBA00023004"/>
    </source>
</evidence>
<dbReference type="Gene3D" id="1.10.630.10">
    <property type="entry name" value="Cytochrome P450"/>
    <property type="match status" value="1"/>
</dbReference>
<evidence type="ECO:0000313" key="10">
    <source>
        <dbReference type="Proteomes" id="UP001321760"/>
    </source>
</evidence>
<comment type="cofactor">
    <cofactor evidence="1 8">
        <name>heme</name>
        <dbReference type="ChEBI" id="CHEBI:30413"/>
    </cofactor>
</comment>
<evidence type="ECO:0000256" key="1">
    <source>
        <dbReference type="ARBA" id="ARBA00001971"/>
    </source>
</evidence>
<dbReference type="GO" id="GO:0016705">
    <property type="term" value="F:oxidoreductase activity, acting on paired donors, with incorporation or reduction of molecular oxygen"/>
    <property type="evidence" value="ECO:0007669"/>
    <property type="project" value="InterPro"/>
</dbReference>
<dbReference type="AlphaFoldDB" id="A0AAV9GUI0"/>
<comment type="similarity">
    <text evidence="2">Belongs to the cytochrome P450 family.</text>
</comment>
<dbReference type="Proteomes" id="UP001321760">
    <property type="component" value="Unassembled WGS sequence"/>
</dbReference>
<gene>
    <name evidence="9" type="ORF">QBC34DRAFT_293327</name>
</gene>